<evidence type="ECO:0000313" key="1">
    <source>
        <dbReference type="EMBL" id="CAB4189729.1"/>
    </source>
</evidence>
<organism evidence="1">
    <name type="scientific">uncultured Caudovirales phage</name>
    <dbReference type="NCBI Taxonomy" id="2100421"/>
    <lineage>
        <taxon>Viruses</taxon>
        <taxon>Duplodnaviria</taxon>
        <taxon>Heunggongvirae</taxon>
        <taxon>Uroviricota</taxon>
        <taxon>Caudoviricetes</taxon>
        <taxon>Peduoviridae</taxon>
        <taxon>Maltschvirus</taxon>
        <taxon>Maltschvirus maltsch</taxon>
    </lineage>
</organism>
<dbReference type="EMBL" id="LR797156">
    <property type="protein sequence ID" value="CAB4189729.1"/>
    <property type="molecule type" value="Genomic_DNA"/>
</dbReference>
<accession>A0A6J5QYJ3</accession>
<sequence length="126" mass="14118">MQDEFTTPVMSSAARRFTEADDLEQFAPDIDMDLDPGIRRYVLIFRRAGIETIESCEGGPGHSFPEPTIRFAGNSGEGYRAASVAMTYGLPVLAIRRVWDFVDGELAGPWWEIVFRTKEPFIAAIE</sequence>
<gene>
    <name evidence="1" type="ORF">UFOVP1193_13</name>
</gene>
<proteinExistence type="predicted"/>
<reference evidence="1" key="1">
    <citation type="submission" date="2020-05" db="EMBL/GenBank/DDBJ databases">
        <authorList>
            <person name="Chiriac C."/>
            <person name="Salcher M."/>
            <person name="Ghai R."/>
            <person name="Kavagutti S V."/>
        </authorList>
    </citation>
    <scope>NUCLEOTIDE SEQUENCE</scope>
</reference>
<protein>
    <submittedName>
        <fullName evidence="1">Uncharacterized protein</fullName>
    </submittedName>
</protein>
<name>A0A6J5QYJ3_9CAUD</name>